<evidence type="ECO:0000313" key="2">
    <source>
        <dbReference type="EMBL" id="RIE01004.1"/>
    </source>
</evidence>
<dbReference type="InterPro" id="IPR029055">
    <property type="entry name" value="Ntn_hydrolases_N"/>
</dbReference>
<dbReference type="Pfam" id="PF03417">
    <property type="entry name" value="AAT"/>
    <property type="match status" value="1"/>
</dbReference>
<comment type="caution">
    <text evidence="2">The sequence shown here is derived from an EMBL/GenBank/DDBJ whole genome shotgun (WGS) entry which is preliminary data.</text>
</comment>
<protein>
    <submittedName>
        <fullName evidence="2">Linear amide C-N hydrolase</fullName>
    </submittedName>
</protein>
<dbReference type="PANTHER" id="PTHR35527">
    <property type="entry name" value="CHOLOYLGLYCINE HYDROLASE"/>
    <property type="match status" value="1"/>
</dbReference>
<dbReference type="InterPro" id="IPR047794">
    <property type="entry name" value="C45_proenzyme-like"/>
</dbReference>
<dbReference type="Proteomes" id="UP000266340">
    <property type="component" value="Unassembled WGS sequence"/>
</dbReference>
<dbReference type="EMBL" id="QXJM01000040">
    <property type="protein sequence ID" value="RIE01004.1"/>
    <property type="molecule type" value="Genomic_DNA"/>
</dbReference>
<evidence type="ECO:0000313" key="3">
    <source>
        <dbReference type="Proteomes" id="UP000266340"/>
    </source>
</evidence>
<evidence type="ECO:0000259" key="1">
    <source>
        <dbReference type="Pfam" id="PF03417"/>
    </source>
</evidence>
<sequence>MSLFKSETQLPLDTSGFMTVRHLTLKGTSYEIGSHLASLARSRHHVEPRRQPSETLRNRFQREYVQRRYPIHFERMKGIAAAFDSKLDDDELDFNQLMYNMEPFGCSAVFYPPSKTKSGQGFLSRNFDFSLKTMDDREASENHPAVVGSPYIMELYPDDGYASLAMCNYDLVNGVLDGINERGLVVSILADDESANTYPREPAFTRQVGLNELQIMRLILDSCANVEEAKQALLSHRLYYAHIPLHYLIADRSGKSFVFESSYTNNRYHILDGGTEPFIVSNFLLHRYADGTPLPEDDNPNGMYARYNRIREKIAAHSEPFYTDEEVREYNRCAYIDPSFDKTSRTLWHSVYDTCENSMKVDFYVKDLPEGSQRSESFTFRLKPHR</sequence>
<dbReference type="NCBIfam" id="NF040521">
    <property type="entry name" value="C45_proenzyme"/>
    <property type="match status" value="1"/>
</dbReference>
<accession>A0A398CPV6</accession>
<dbReference type="OrthoDB" id="8617387at2"/>
<dbReference type="InterPro" id="IPR052193">
    <property type="entry name" value="Peptidase_C59"/>
</dbReference>
<dbReference type="Gene3D" id="3.60.60.10">
    <property type="entry name" value="Penicillin V Acylase, Chain A"/>
    <property type="match status" value="1"/>
</dbReference>
<dbReference type="InterPro" id="IPR005079">
    <property type="entry name" value="Peptidase_C45_hydrolase"/>
</dbReference>
<dbReference type="PANTHER" id="PTHR35527:SF2">
    <property type="entry name" value="HYDROLASE"/>
    <property type="match status" value="1"/>
</dbReference>
<dbReference type="AlphaFoldDB" id="A0A398CPV6"/>
<reference evidence="2 3" key="1">
    <citation type="submission" date="2018-09" db="EMBL/GenBank/DDBJ databases">
        <title>Cohnella cavernae sp. nov., isolated from a karst cave.</title>
        <authorList>
            <person name="Zhu H."/>
        </authorList>
    </citation>
    <scope>NUCLEOTIDE SEQUENCE [LARGE SCALE GENOMIC DNA]</scope>
    <source>
        <strain evidence="2 3">K2E09-144</strain>
    </source>
</reference>
<dbReference type="GO" id="GO:0016787">
    <property type="term" value="F:hydrolase activity"/>
    <property type="evidence" value="ECO:0007669"/>
    <property type="project" value="UniProtKB-KW"/>
</dbReference>
<name>A0A398CPV6_9BACL</name>
<keyword evidence="3" id="KW-1185">Reference proteome</keyword>
<proteinExistence type="predicted"/>
<dbReference type="SUPFAM" id="SSF56235">
    <property type="entry name" value="N-terminal nucleophile aminohydrolases (Ntn hydrolases)"/>
    <property type="match status" value="1"/>
</dbReference>
<dbReference type="RefSeq" id="WP_119151271.1">
    <property type="nucleotide sequence ID" value="NZ_JBHSOV010000008.1"/>
</dbReference>
<organism evidence="2 3">
    <name type="scientific">Cohnella faecalis</name>
    <dbReference type="NCBI Taxonomy" id="2315694"/>
    <lineage>
        <taxon>Bacteria</taxon>
        <taxon>Bacillati</taxon>
        <taxon>Bacillota</taxon>
        <taxon>Bacilli</taxon>
        <taxon>Bacillales</taxon>
        <taxon>Paenibacillaceae</taxon>
        <taxon>Cohnella</taxon>
    </lineage>
</organism>
<gene>
    <name evidence="2" type="ORF">D3H35_21350</name>
</gene>
<keyword evidence="2" id="KW-0378">Hydrolase</keyword>
<feature type="domain" description="Peptidase C45 hydrolase" evidence="1">
    <location>
        <begin position="116"/>
        <end position="361"/>
    </location>
</feature>